<accession>A0A0A8Z2P0</accession>
<reference evidence="1" key="2">
    <citation type="journal article" date="2015" name="Data Brief">
        <title>Shoot transcriptome of the giant reed, Arundo donax.</title>
        <authorList>
            <person name="Barrero R.A."/>
            <person name="Guerrero F.D."/>
            <person name="Moolhuijzen P."/>
            <person name="Goolsby J.A."/>
            <person name="Tidwell J."/>
            <person name="Bellgard S.E."/>
            <person name="Bellgard M.I."/>
        </authorList>
    </citation>
    <scope>NUCLEOTIDE SEQUENCE</scope>
    <source>
        <tissue evidence="1">Shoot tissue taken approximately 20 cm above the soil surface</tissue>
    </source>
</reference>
<reference evidence="1" key="1">
    <citation type="submission" date="2014-09" db="EMBL/GenBank/DDBJ databases">
        <authorList>
            <person name="Magalhaes I.L.F."/>
            <person name="Oliveira U."/>
            <person name="Santos F.R."/>
            <person name="Vidigal T.H.D.A."/>
            <person name="Brescovit A.D."/>
            <person name="Santos A.J."/>
        </authorList>
    </citation>
    <scope>NUCLEOTIDE SEQUENCE</scope>
    <source>
        <tissue evidence="1">Shoot tissue taken approximately 20 cm above the soil surface</tissue>
    </source>
</reference>
<name>A0A0A8Z2P0_ARUDO</name>
<dbReference type="AlphaFoldDB" id="A0A0A8Z2P0"/>
<proteinExistence type="predicted"/>
<sequence>MLQAMCTSMTILTTPLMLRGPEAVEHWEGQED</sequence>
<organism evidence="1">
    <name type="scientific">Arundo donax</name>
    <name type="common">Giant reed</name>
    <name type="synonym">Donax arundinaceus</name>
    <dbReference type="NCBI Taxonomy" id="35708"/>
    <lineage>
        <taxon>Eukaryota</taxon>
        <taxon>Viridiplantae</taxon>
        <taxon>Streptophyta</taxon>
        <taxon>Embryophyta</taxon>
        <taxon>Tracheophyta</taxon>
        <taxon>Spermatophyta</taxon>
        <taxon>Magnoliopsida</taxon>
        <taxon>Liliopsida</taxon>
        <taxon>Poales</taxon>
        <taxon>Poaceae</taxon>
        <taxon>PACMAD clade</taxon>
        <taxon>Arundinoideae</taxon>
        <taxon>Arundineae</taxon>
        <taxon>Arundo</taxon>
    </lineage>
</organism>
<protein>
    <submittedName>
        <fullName evidence="1">Uncharacterized protein</fullName>
    </submittedName>
</protein>
<evidence type="ECO:0000313" key="1">
    <source>
        <dbReference type="EMBL" id="JAD31983.1"/>
    </source>
</evidence>
<dbReference type="EMBL" id="GBRH01265912">
    <property type="protein sequence ID" value="JAD31983.1"/>
    <property type="molecule type" value="Transcribed_RNA"/>
</dbReference>